<keyword evidence="1" id="KW-1133">Transmembrane helix</keyword>
<dbReference type="AlphaFoldDB" id="A0A814E8S8"/>
<evidence type="ECO:0000313" key="4">
    <source>
        <dbReference type="Proteomes" id="UP000663864"/>
    </source>
</evidence>
<dbReference type="Proteomes" id="UP000663836">
    <property type="component" value="Unassembled WGS sequence"/>
</dbReference>
<name>A0A814E8S8_9BILA</name>
<evidence type="ECO:0000256" key="1">
    <source>
        <dbReference type="SAM" id="Phobius"/>
    </source>
</evidence>
<comment type="caution">
    <text evidence="2">The sequence shown here is derived from an EMBL/GenBank/DDBJ whole genome shotgun (WGS) entry which is preliminary data.</text>
</comment>
<keyword evidence="1" id="KW-0812">Transmembrane</keyword>
<reference evidence="2" key="1">
    <citation type="submission" date="2021-02" db="EMBL/GenBank/DDBJ databases">
        <authorList>
            <person name="Nowell W R."/>
        </authorList>
    </citation>
    <scope>NUCLEOTIDE SEQUENCE</scope>
</reference>
<feature type="transmembrane region" description="Helical" evidence="1">
    <location>
        <begin position="54"/>
        <end position="77"/>
    </location>
</feature>
<evidence type="ECO:0000313" key="2">
    <source>
        <dbReference type="EMBL" id="CAF0964603.1"/>
    </source>
</evidence>
<dbReference type="EMBL" id="CAJOBD010002777">
    <property type="protein sequence ID" value="CAF3907399.1"/>
    <property type="molecule type" value="Genomic_DNA"/>
</dbReference>
<feature type="transmembrane region" description="Helical" evidence="1">
    <location>
        <begin position="20"/>
        <end position="42"/>
    </location>
</feature>
<organism evidence="2 4">
    <name type="scientific">Rotaria sordida</name>
    <dbReference type="NCBI Taxonomy" id="392033"/>
    <lineage>
        <taxon>Eukaryota</taxon>
        <taxon>Metazoa</taxon>
        <taxon>Spiralia</taxon>
        <taxon>Gnathifera</taxon>
        <taxon>Rotifera</taxon>
        <taxon>Eurotatoria</taxon>
        <taxon>Bdelloidea</taxon>
        <taxon>Philodinida</taxon>
        <taxon>Philodinidae</taxon>
        <taxon>Rotaria</taxon>
    </lineage>
</organism>
<accession>A0A814E8S8</accession>
<dbReference type="EMBL" id="CAJNOT010000387">
    <property type="protein sequence ID" value="CAF0964603.1"/>
    <property type="molecule type" value="Genomic_DNA"/>
</dbReference>
<dbReference type="Proteomes" id="UP000663864">
    <property type="component" value="Unassembled WGS sequence"/>
</dbReference>
<evidence type="ECO:0000313" key="3">
    <source>
        <dbReference type="EMBL" id="CAF3907399.1"/>
    </source>
</evidence>
<proteinExistence type="predicted"/>
<feature type="transmembrane region" description="Helical" evidence="1">
    <location>
        <begin position="127"/>
        <end position="149"/>
    </location>
</feature>
<gene>
    <name evidence="3" type="ORF">JBS370_LOCUS21209</name>
    <name evidence="2" type="ORF">ZHD862_LOCUS10680</name>
</gene>
<protein>
    <submittedName>
        <fullName evidence="2">Uncharacterized protein</fullName>
    </submittedName>
</protein>
<feature type="transmembrane region" description="Helical" evidence="1">
    <location>
        <begin position="89"/>
        <end position="115"/>
    </location>
</feature>
<sequence length="165" mass="18684">MEVDSTIVYKSNWKSGVCWGNLAGCLAFYHSLTGFSLLIINITFSLTSSDYQFIFGYSIILGLIIILLSIILLPLVFSCFLGRQYHIYATIHAYITFIINLINIVLIIFVAYEISKIKIFNLLSSKYLIGDLCLLSLTLIVGIIAWITYVGRQFHQPNGQFILQL</sequence>
<keyword evidence="1" id="KW-0472">Membrane</keyword>